<evidence type="ECO:0000313" key="1">
    <source>
        <dbReference type="EMBL" id="KLL12831.1"/>
    </source>
</evidence>
<protein>
    <recommendedName>
        <fullName evidence="3">Secreted protein</fullName>
    </recommendedName>
</protein>
<evidence type="ECO:0000313" key="2">
    <source>
        <dbReference type="Proteomes" id="UP000035425"/>
    </source>
</evidence>
<organism evidence="1 2">
    <name type="scientific">Protofrankia coriariae</name>
    <dbReference type="NCBI Taxonomy" id="1562887"/>
    <lineage>
        <taxon>Bacteria</taxon>
        <taxon>Bacillati</taxon>
        <taxon>Actinomycetota</taxon>
        <taxon>Actinomycetes</taxon>
        <taxon>Frankiales</taxon>
        <taxon>Frankiaceae</taxon>
        <taxon>Protofrankia</taxon>
    </lineage>
</organism>
<comment type="caution">
    <text evidence="1">The sequence shown here is derived from an EMBL/GenBank/DDBJ whole genome shotgun (WGS) entry which is preliminary data.</text>
</comment>
<dbReference type="Proteomes" id="UP000035425">
    <property type="component" value="Unassembled WGS sequence"/>
</dbReference>
<gene>
    <name evidence="1" type="ORF">FrCorBMG51_01420</name>
</gene>
<keyword evidence="2" id="KW-1185">Reference proteome</keyword>
<proteinExistence type="predicted"/>
<dbReference type="EMBL" id="JWIO01000002">
    <property type="protein sequence ID" value="KLL12831.1"/>
    <property type="molecule type" value="Genomic_DNA"/>
</dbReference>
<evidence type="ECO:0008006" key="3">
    <source>
        <dbReference type="Google" id="ProtNLM"/>
    </source>
</evidence>
<dbReference type="RefSeq" id="WP_013874870.1">
    <property type="nucleotide sequence ID" value="NZ_JWIO01000002.1"/>
</dbReference>
<sequence>MLPVTLTAASPTCAAAAMDPTCAGPTSPLTPLTPLPSLAATTQAVATKEPAEGTVPRLRLITTGRRTGETVHGRGGPSSCGCRECAMARHPASLPRLAVVR</sequence>
<reference evidence="1 2" key="1">
    <citation type="submission" date="2014-12" db="EMBL/GenBank/DDBJ databases">
        <title>Frankia sp. BMG5.1 draft genome.</title>
        <authorList>
            <person name="Gtari M."/>
            <person name="Ghodhbane-Gtari F."/>
            <person name="Nouioui I."/>
            <person name="Ktari A."/>
            <person name="Hezbri K."/>
            <person name="Mimouni W."/>
            <person name="Sbissi I."/>
            <person name="Ayari A."/>
            <person name="Yamanaka T."/>
            <person name="Normand P."/>
            <person name="Tisa L.S."/>
            <person name="Boudabous A."/>
        </authorList>
    </citation>
    <scope>NUCLEOTIDE SEQUENCE [LARGE SCALE GENOMIC DNA]</scope>
    <source>
        <strain evidence="1 2">BMG5.1</strain>
    </source>
</reference>
<accession>A0ABR5F7X4</accession>
<name>A0ABR5F7X4_9ACTN</name>